<sequence>MLAYKRTLVLFAALLLTSSLLLLSFWHPNLSFTLLNEPEATPEAAIIASNGPNTPASQAVVDETNELFDYDTGLDDPLHPYASLVGAPTSRFRDNLRPDKKYMTSWISAGWTNDVMTYGNLLYLALISDRIPILPMFTPSHIGGGVPPIAFGEVFDLPRLRKLLGKPILEWRDVKVLPVSYEPEDTEDLGCWNLWQTVQYREAIPRFLYLHCSRSISPDISYTQMPETVKLIPHFEHDPHASFWQLAPYAYPDARNAALANFKPQPSPLHNATLPPDEHMVCYDYLYYVCGSQPYEYDYDYSPAWNNVVQHMHWVPSLQELADKYVRTAMGISDEVSPSLAATPPYISIHIRHGDFKDWCGVVPVADCFASIDVIARRVREVQMELHDKHNIRADTVIMTSDERDPDWWASVEEMGWLRIDHTHTIERYGDWYPVFIDAVIQSGGAGFVGTDRSTMSILARRRVQSWRKSGTGVVRTIKWGTVGADDH</sequence>
<dbReference type="Proteomes" id="UP000305067">
    <property type="component" value="Unassembled WGS sequence"/>
</dbReference>
<keyword evidence="3" id="KW-0119">Carbohydrate metabolism</keyword>
<dbReference type="InterPro" id="IPR045130">
    <property type="entry name" value="OFUT2-like"/>
</dbReference>
<accession>A0A5C3QCC7</accession>
<gene>
    <name evidence="4" type="ORF">BDV98DRAFT_623553</name>
</gene>
<evidence type="ECO:0000256" key="2">
    <source>
        <dbReference type="ARBA" id="ARBA00023253"/>
    </source>
</evidence>
<dbReference type="PANTHER" id="PTHR13398">
    <property type="entry name" value="GDP-FUCOSE PROTEIN O-FUCOSYLTRANSFERASE 2"/>
    <property type="match status" value="1"/>
</dbReference>
<evidence type="ECO:0008006" key="6">
    <source>
        <dbReference type="Google" id="ProtNLM"/>
    </source>
</evidence>
<dbReference type="GO" id="GO:0006004">
    <property type="term" value="P:fucose metabolic process"/>
    <property type="evidence" value="ECO:0007669"/>
    <property type="project" value="UniProtKB-KW"/>
</dbReference>
<protein>
    <recommendedName>
        <fullName evidence="6">GDP-fucose protein O-fucosyltransferase</fullName>
    </recommendedName>
</protein>
<keyword evidence="2" id="KW-0294">Fucose metabolism</keyword>
<dbReference type="EMBL" id="ML178832">
    <property type="protein sequence ID" value="TFK99714.1"/>
    <property type="molecule type" value="Genomic_DNA"/>
</dbReference>
<organism evidence="4 5">
    <name type="scientific">Pterulicium gracile</name>
    <dbReference type="NCBI Taxonomy" id="1884261"/>
    <lineage>
        <taxon>Eukaryota</taxon>
        <taxon>Fungi</taxon>
        <taxon>Dikarya</taxon>
        <taxon>Basidiomycota</taxon>
        <taxon>Agaricomycotina</taxon>
        <taxon>Agaricomycetes</taxon>
        <taxon>Agaricomycetidae</taxon>
        <taxon>Agaricales</taxon>
        <taxon>Pleurotineae</taxon>
        <taxon>Pterulaceae</taxon>
        <taxon>Pterulicium</taxon>
    </lineage>
</organism>
<name>A0A5C3QCC7_9AGAR</name>
<keyword evidence="1" id="KW-0808">Transferase</keyword>
<proteinExistence type="predicted"/>
<dbReference type="PANTHER" id="PTHR13398:SF0">
    <property type="entry name" value="GDP-FUCOSE PROTEIN O-FUCOSYLTRANSFERASE 2"/>
    <property type="match status" value="1"/>
</dbReference>
<evidence type="ECO:0000313" key="5">
    <source>
        <dbReference type="Proteomes" id="UP000305067"/>
    </source>
</evidence>
<reference evidence="4 5" key="1">
    <citation type="journal article" date="2019" name="Nat. Ecol. Evol.">
        <title>Megaphylogeny resolves global patterns of mushroom evolution.</title>
        <authorList>
            <person name="Varga T."/>
            <person name="Krizsan K."/>
            <person name="Foldi C."/>
            <person name="Dima B."/>
            <person name="Sanchez-Garcia M."/>
            <person name="Sanchez-Ramirez S."/>
            <person name="Szollosi G.J."/>
            <person name="Szarkandi J.G."/>
            <person name="Papp V."/>
            <person name="Albert L."/>
            <person name="Andreopoulos W."/>
            <person name="Angelini C."/>
            <person name="Antonin V."/>
            <person name="Barry K.W."/>
            <person name="Bougher N.L."/>
            <person name="Buchanan P."/>
            <person name="Buyck B."/>
            <person name="Bense V."/>
            <person name="Catcheside P."/>
            <person name="Chovatia M."/>
            <person name="Cooper J."/>
            <person name="Damon W."/>
            <person name="Desjardin D."/>
            <person name="Finy P."/>
            <person name="Geml J."/>
            <person name="Haridas S."/>
            <person name="Hughes K."/>
            <person name="Justo A."/>
            <person name="Karasinski D."/>
            <person name="Kautmanova I."/>
            <person name="Kiss B."/>
            <person name="Kocsube S."/>
            <person name="Kotiranta H."/>
            <person name="LaButti K.M."/>
            <person name="Lechner B.E."/>
            <person name="Liimatainen K."/>
            <person name="Lipzen A."/>
            <person name="Lukacs Z."/>
            <person name="Mihaltcheva S."/>
            <person name="Morgado L.N."/>
            <person name="Niskanen T."/>
            <person name="Noordeloos M.E."/>
            <person name="Ohm R.A."/>
            <person name="Ortiz-Santana B."/>
            <person name="Ovrebo C."/>
            <person name="Racz N."/>
            <person name="Riley R."/>
            <person name="Savchenko A."/>
            <person name="Shiryaev A."/>
            <person name="Soop K."/>
            <person name="Spirin V."/>
            <person name="Szebenyi C."/>
            <person name="Tomsovsky M."/>
            <person name="Tulloss R.E."/>
            <person name="Uehling J."/>
            <person name="Grigoriev I.V."/>
            <person name="Vagvolgyi C."/>
            <person name="Papp T."/>
            <person name="Martin F.M."/>
            <person name="Miettinen O."/>
            <person name="Hibbett D.S."/>
            <person name="Nagy L.G."/>
        </authorList>
    </citation>
    <scope>NUCLEOTIDE SEQUENCE [LARGE SCALE GENOMIC DNA]</scope>
    <source>
        <strain evidence="4 5">CBS 309.79</strain>
    </source>
</reference>
<evidence type="ECO:0000256" key="3">
    <source>
        <dbReference type="ARBA" id="ARBA00023277"/>
    </source>
</evidence>
<evidence type="ECO:0000256" key="1">
    <source>
        <dbReference type="ARBA" id="ARBA00022679"/>
    </source>
</evidence>
<dbReference type="STRING" id="1884261.A0A5C3QCC7"/>
<dbReference type="Gene3D" id="3.40.50.11350">
    <property type="match status" value="1"/>
</dbReference>
<dbReference type="AlphaFoldDB" id="A0A5C3QCC7"/>
<dbReference type="OrthoDB" id="423313at2759"/>
<dbReference type="GO" id="GO:0046922">
    <property type="term" value="F:peptide-O-fucosyltransferase activity"/>
    <property type="evidence" value="ECO:0007669"/>
    <property type="project" value="InterPro"/>
</dbReference>
<keyword evidence="5" id="KW-1185">Reference proteome</keyword>
<evidence type="ECO:0000313" key="4">
    <source>
        <dbReference type="EMBL" id="TFK99714.1"/>
    </source>
</evidence>
<dbReference type="CDD" id="cd11296">
    <property type="entry name" value="O-FucT_like"/>
    <property type="match status" value="1"/>
</dbReference>